<name>A0A1G1YXK2_9BACT</name>
<evidence type="ECO:0000313" key="4">
    <source>
        <dbReference type="EMBL" id="OGY56526.1"/>
    </source>
</evidence>
<dbReference type="Proteomes" id="UP000178179">
    <property type="component" value="Unassembled WGS sequence"/>
</dbReference>
<organism evidence="4 5">
    <name type="scientific">Candidatus Colwellbacteria bacterium GWA2_46_10</name>
    <dbReference type="NCBI Taxonomy" id="1797684"/>
    <lineage>
        <taxon>Bacteria</taxon>
        <taxon>Candidatus Colwelliibacteriota</taxon>
    </lineage>
</organism>
<dbReference type="EMBL" id="MHIS01000013">
    <property type="protein sequence ID" value="OGY56526.1"/>
    <property type="molecule type" value="Genomic_DNA"/>
</dbReference>
<evidence type="ECO:0000256" key="1">
    <source>
        <dbReference type="SAM" id="MobiDB-lite"/>
    </source>
</evidence>
<comment type="caution">
    <text evidence="4">The sequence shown here is derived from an EMBL/GenBank/DDBJ whole genome shotgun (WGS) entry which is preliminary data.</text>
</comment>
<reference evidence="4 5" key="1">
    <citation type="journal article" date="2016" name="Nat. Commun.">
        <title>Thousands of microbial genomes shed light on interconnected biogeochemical processes in an aquifer system.</title>
        <authorList>
            <person name="Anantharaman K."/>
            <person name="Brown C.T."/>
            <person name="Hug L.A."/>
            <person name="Sharon I."/>
            <person name="Castelle C.J."/>
            <person name="Probst A.J."/>
            <person name="Thomas B.C."/>
            <person name="Singh A."/>
            <person name="Wilkins M.J."/>
            <person name="Karaoz U."/>
            <person name="Brodie E.L."/>
            <person name="Williams K.H."/>
            <person name="Hubbard S.S."/>
            <person name="Banfield J.F."/>
        </authorList>
    </citation>
    <scope>NUCLEOTIDE SEQUENCE [LARGE SCALE GENOMIC DNA]</scope>
</reference>
<feature type="compositionally biased region" description="Polar residues" evidence="1">
    <location>
        <begin position="407"/>
        <end position="417"/>
    </location>
</feature>
<feature type="domain" description="DUF8128" evidence="3">
    <location>
        <begin position="45"/>
        <end position="333"/>
    </location>
</feature>
<feature type="transmembrane region" description="Helical" evidence="2">
    <location>
        <begin position="12"/>
        <end position="31"/>
    </location>
</feature>
<proteinExistence type="predicted"/>
<keyword evidence="2" id="KW-0472">Membrane</keyword>
<dbReference type="Pfam" id="PF26449">
    <property type="entry name" value="DUF8128"/>
    <property type="match status" value="1"/>
</dbReference>
<feature type="region of interest" description="Disordered" evidence="1">
    <location>
        <begin position="407"/>
        <end position="428"/>
    </location>
</feature>
<keyword evidence="2" id="KW-0812">Transmembrane</keyword>
<evidence type="ECO:0000259" key="3">
    <source>
        <dbReference type="Pfam" id="PF26449"/>
    </source>
</evidence>
<gene>
    <name evidence="4" type="ORF">A2119_01260</name>
</gene>
<evidence type="ECO:0000256" key="2">
    <source>
        <dbReference type="SAM" id="Phobius"/>
    </source>
</evidence>
<accession>A0A1G1YXK2</accession>
<dbReference type="InterPro" id="IPR058441">
    <property type="entry name" value="DUF8128"/>
</dbReference>
<protein>
    <recommendedName>
        <fullName evidence="3">DUF8128 domain-containing protein</fullName>
    </recommendedName>
</protein>
<keyword evidence="2" id="KW-1133">Transmembrane helix</keyword>
<sequence>MSELFNSVLQAFSYWWLVVPLAALILARDWWLIHITERFIEEIKWVLLEITIPKENVKSVKAMEQVIAALHGTYSFGIKRIDRYRKGKVEDWMSLEMVGFSEGVHLFIRTPQIHRHLVESAFLSEYPDAEILEADDYIERLREKSFSDRDIFGTDFVLVKPDHFPLRTYEYFEDQTEERMLDPLATITEVMSTLKNNEAIWLQLLIRPTGDTWRTKAQEEIDDIVGVKKGKEPSVLGNVARDAGDILKNLPSAMATPPIFDEAVEVKPAPLRPPSPAGQEKIKAIYNKMSKQAFECVLRFIYIDDKDEFTAENVTAVMGALRQLGDKNLNQLAPHRPTLTIPRAVGLLWRKKRLAKRKRMLMINYIHRSMPKPIHVPFVDMKLKTSILNTEEVATLFHPPLSLVKSQRTSTIQSRKSQAPMDLPTKER</sequence>
<evidence type="ECO:0000313" key="5">
    <source>
        <dbReference type="Proteomes" id="UP000178179"/>
    </source>
</evidence>
<dbReference type="AlphaFoldDB" id="A0A1G1YXK2"/>